<evidence type="ECO:0000313" key="2">
    <source>
        <dbReference type="Proteomes" id="UP000887116"/>
    </source>
</evidence>
<proteinExistence type="predicted"/>
<organism evidence="1 2">
    <name type="scientific">Trichonephila clavata</name>
    <name type="common">Joro spider</name>
    <name type="synonym">Nephila clavata</name>
    <dbReference type="NCBI Taxonomy" id="2740835"/>
    <lineage>
        <taxon>Eukaryota</taxon>
        <taxon>Metazoa</taxon>
        <taxon>Ecdysozoa</taxon>
        <taxon>Arthropoda</taxon>
        <taxon>Chelicerata</taxon>
        <taxon>Arachnida</taxon>
        <taxon>Araneae</taxon>
        <taxon>Araneomorphae</taxon>
        <taxon>Entelegynae</taxon>
        <taxon>Araneoidea</taxon>
        <taxon>Nephilidae</taxon>
        <taxon>Trichonephila</taxon>
    </lineage>
</organism>
<protein>
    <submittedName>
        <fullName evidence="1">Uncharacterized protein</fullName>
    </submittedName>
</protein>
<name>A0A8X6GLE0_TRICU</name>
<gene>
    <name evidence="1" type="ORF">TNCT_496591</name>
</gene>
<comment type="caution">
    <text evidence="1">The sequence shown here is derived from an EMBL/GenBank/DDBJ whole genome shotgun (WGS) entry which is preliminary data.</text>
</comment>
<evidence type="ECO:0000313" key="1">
    <source>
        <dbReference type="EMBL" id="GFQ69354.1"/>
    </source>
</evidence>
<dbReference type="AlphaFoldDB" id="A0A8X6GLE0"/>
<dbReference type="EMBL" id="BMAO01010769">
    <property type="protein sequence ID" value="GFQ69354.1"/>
    <property type="molecule type" value="Genomic_DNA"/>
</dbReference>
<dbReference type="Proteomes" id="UP000887116">
    <property type="component" value="Unassembled WGS sequence"/>
</dbReference>
<keyword evidence="2" id="KW-1185">Reference proteome</keyword>
<sequence length="80" mass="9349">MMLNGTFSKIPNLLFCKVGQLGRKWAELDWEEIARYSSCDTFGLPTYLPKLEQGKRLQHLMRYSVEYGSIFMIYNSAFQS</sequence>
<accession>A0A8X6GLE0</accession>
<reference evidence="1" key="1">
    <citation type="submission" date="2020-07" db="EMBL/GenBank/DDBJ databases">
        <title>Multicomponent nature underlies the extraordinary mechanical properties of spider dragline silk.</title>
        <authorList>
            <person name="Kono N."/>
            <person name="Nakamura H."/>
            <person name="Mori M."/>
            <person name="Yoshida Y."/>
            <person name="Ohtoshi R."/>
            <person name="Malay A.D."/>
            <person name="Moran D.A.P."/>
            <person name="Tomita M."/>
            <person name="Numata K."/>
            <person name="Arakawa K."/>
        </authorList>
    </citation>
    <scope>NUCLEOTIDE SEQUENCE</scope>
</reference>